<feature type="non-terminal residue" evidence="2">
    <location>
        <position position="110"/>
    </location>
</feature>
<dbReference type="EMBL" id="VOFY01000001">
    <property type="protein sequence ID" value="KAA8595965.1"/>
    <property type="molecule type" value="Genomic_DNA"/>
</dbReference>
<sequence length="110" mass="11848">MCPSIKRTKTVKKAARVQSLRNTTHAWEVDFTPTSGVAKRLHIPSKPAQQNCEGMSHTEEAHQRGQSAGISISAGGGEREEGQLRPEISALDPGTLGVDPEQRKSSKCGK</sequence>
<feature type="region of interest" description="Disordered" evidence="1">
    <location>
        <begin position="48"/>
        <end position="110"/>
    </location>
</feature>
<evidence type="ECO:0000256" key="1">
    <source>
        <dbReference type="SAM" id="MobiDB-lite"/>
    </source>
</evidence>
<protein>
    <submittedName>
        <fullName evidence="2">Uncharacterized protein</fullName>
    </submittedName>
</protein>
<keyword evidence="3" id="KW-1185">Reference proteome</keyword>
<dbReference type="GO" id="GO:0003735">
    <property type="term" value="F:structural constituent of ribosome"/>
    <property type="evidence" value="ECO:0007669"/>
    <property type="project" value="InterPro"/>
</dbReference>
<dbReference type="GO" id="GO:0006412">
    <property type="term" value="P:translation"/>
    <property type="evidence" value="ECO:0007669"/>
    <property type="project" value="InterPro"/>
</dbReference>
<reference evidence="2 3" key="1">
    <citation type="submission" date="2019-08" db="EMBL/GenBank/DDBJ databases">
        <title>A chromosome-level genome assembly, high-density linkage maps, and genome scans reveal the genomic architecture of hybrid incompatibilities underlying speciation via character displacement in darters (Percidae: Etheostominae).</title>
        <authorList>
            <person name="Moran R.L."/>
            <person name="Catchen J.M."/>
            <person name="Fuller R.C."/>
        </authorList>
    </citation>
    <scope>NUCLEOTIDE SEQUENCE [LARGE SCALE GENOMIC DNA]</scope>
    <source>
        <strain evidence="2">EspeVRDwgs_2016</strain>
        <tissue evidence="2">Muscle</tissue>
    </source>
</reference>
<accession>A0A5J5DRG1</accession>
<gene>
    <name evidence="2" type="ORF">FQN60_011256</name>
</gene>
<evidence type="ECO:0000313" key="2">
    <source>
        <dbReference type="EMBL" id="KAA8595965.1"/>
    </source>
</evidence>
<feature type="compositionally biased region" description="Low complexity" evidence="1">
    <location>
        <begin position="64"/>
        <end position="73"/>
    </location>
</feature>
<dbReference type="InterPro" id="IPR001210">
    <property type="entry name" value="Ribosomal_eS17"/>
</dbReference>
<proteinExistence type="predicted"/>
<dbReference type="GO" id="GO:0005840">
    <property type="term" value="C:ribosome"/>
    <property type="evidence" value="ECO:0007669"/>
    <property type="project" value="InterPro"/>
</dbReference>
<dbReference type="AlphaFoldDB" id="A0A5J5DRG1"/>
<comment type="caution">
    <text evidence="2">The sequence shown here is derived from an EMBL/GenBank/DDBJ whole genome shotgun (WGS) entry which is preliminary data.</text>
</comment>
<organism evidence="2 3">
    <name type="scientific">Etheostoma spectabile</name>
    <name type="common">orangethroat darter</name>
    <dbReference type="NCBI Taxonomy" id="54343"/>
    <lineage>
        <taxon>Eukaryota</taxon>
        <taxon>Metazoa</taxon>
        <taxon>Chordata</taxon>
        <taxon>Craniata</taxon>
        <taxon>Vertebrata</taxon>
        <taxon>Euteleostomi</taxon>
        <taxon>Actinopterygii</taxon>
        <taxon>Neopterygii</taxon>
        <taxon>Teleostei</taxon>
        <taxon>Neoteleostei</taxon>
        <taxon>Acanthomorphata</taxon>
        <taxon>Eupercaria</taxon>
        <taxon>Perciformes</taxon>
        <taxon>Percoidei</taxon>
        <taxon>Percidae</taxon>
        <taxon>Etheostomatinae</taxon>
        <taxon>Etheostoma</taxon>
    </lineage>
</organism>
<evidence type="ECO:0000313" key="3">
    <source>
        <dbReference type="Proteomes" id="UP000327493"/>
    </source>
</evidence>
<dbReference type="Pfam" id="PF00833">
    <property type="entry name" value="Ribosomal_S17e"/>
    <property type="match status" value="1"/>
</dbReference>
<dbReference type="Proteomes" id="UP000327493">
    <property type="component" value="Chromosome 1"/>
</dbReference>
<name>A0A5J5DRG1_9PERO</name>